<organism evidence="2 3">
    <name type="scientific">Fusarium agapanthi</name>
    <dbReference type="NCBI Taxonomy" id="1803897"/>
    <lineage>
        <taxon>Eukaryota</taxon>
        <taxon>Fungi</taxon>
        <taxon>Dikarya</taxon>
        <taxon>Ascomycota</taxon>
        <taxon>Pezizomycotina</taxon>
        <taxon>Sordariomycetes</taxon>
        <taxon>Hypocreomycetidae</taxon>
        <taxon>Hypocreales</taxon>
        <taxon>Nectriaceae</taxon>
        <taxon>Fusarium</taxon>
        <taxon>Fusarium fujikuroi species complex</taxon>
    </lineage>
</organism>
<dbReference type="OrthoDB" id="2308815at2759"/>
<dbReference type="InterPro" id="IPR003673">
    <property type="entry name" value="CoA-Trfase_fam_III"/>
</dbReference>
<comment type="caution">
    <text evidence="2">The sequence shown here is derived from an EMBL/GenBank/DDBJ whole genome shotgun (WGS) entry which is preliminary data.</text>
</comment>
<dbReference type="Proteomes" id="UP000737391">
    <property type="component" value="Unassembled WGS sequence"/>
</dbReference>
<proteinExistence type="inferred from homology"/>
<name>A0A9P5B9R6_9HYPO</name>
<evidence type="ECO:0000313" key="3">
    <source>
        <dbReference type="Proteomes" id="UP000737391"/>
    </source>
</evidence>
<dbReference type="PANTHER" id="PTHR48229:SF1">
    <property type="entry name" value="ALPHA METHYLACYL-COA RACEMASE-RELATED"/>
    <property type="match status" value="1"/>
</dbReference>
<keyword evidence="3" id="KW-1185">Reference proteome</keyword>
<protein>
    <submittedName>
        <fullName evidence="2">Uncharacterized protein</fullName>
    </submittedName>
</protein>
<evidence type="ECO:0000256" key="1">
    <source>
        <dbReference type="ARBA" id="ARBA00008383"/>
    </source>
</evidence>
<comment type="similarity">
    <text evidence="1">Belongs to the CoA-transferase III family.</text>
</comment>
<sequence length="159" mass="17152">MAGKTTIDLDLEDTADHKRLMQLFVQADVILQGYRLGSLARRGFGLEAALELANKRGKGVVYVDENCYGPDGYYAERPGWQQVVDAAAGSSYVMGRSFGCPKGQGFLPSLPLSDMSTGILTALTIVCGIRDRAKFGGSYHGHASLTAYKMATLGLRLRV</sequence>
<dbReference type="SUPFAM" id="SSF89796">
    <property type="entry name" value="CoA-transferase family III (CaiB/BaiF)"/>
    <property type="match status" value="1"/>
</dbReference>
<dbReference type="InterPro" id="IPR052985">
    <property type="entry name" value="CoA-trans_III_biosynth/detox"/>
</dbReference>
<reference evidence="2" key="1">
    <citation type="submission" date="2020-01" db="EMBL/GenBank/DDBJ databases">
        <title>Identification and distribution of gene clusters putatively required for synthesis of sphingolipid metabolism inhibitors in phylogenetically diverse species of the filamentous fungus Fusarium.</title>
        <authorList>
            <person name="Kim H.-S."/>
            <person name="Busman M."/>
            <person name="Brown D.W."/>
            <person name="Divon H."/>
            <person name="Uhlig S."/>
            <person name="Proctor R.H."/>
        </authorList>
    </citation>
    <scope>NUCLEOTIDE SEQUENCE</scope>
    <source>
        <strain evidence="2">NRRL 31653</strain>
    </source>
</reference>
<gene>
    <name evidence="2" type="ORF">FAGAP_7086</name>
</gene>
<dbReference type="PANTHER" id="PTHR48229">
    <property type="entry name" value="CAIB/BAIF FAMILY ENZYME (AFU_ORTHOLOGUE AFUA_1G05360)-RELATED"/>
    <property type="match status" value="1"/>
</dbReference>
<accession>A0A9P5B9R6</accession>
<dbReference type="GO" id="GO:0003824">
    <property type="term" value="F:catalytic activity"/>
    <property type="evidence" value="ECO:0007669"/>
    <property type="project" value="InterPro"/>
</dbReference>
<dbReference type="InterPro" id="IPR023606">
    <property type="entry name" value="CoA-Trfase_III_dom_1_sf"/>
</dbReference>
<dbReference type="AlphaFoldDB" id="A0A9P5B9R6"/>
<evidence type="ECO:0000313" key="2">
    <source>
        <dbReference type="EMBL" id="KAF4496735.1"/>
    </source>
</evidence>
<dbReference type="EMBL" id="LUFC02000507">
    <property type="protein sequence ID" value="KAF4496735.1"/>
    <property type="molecule type" value="Genomic_DNA"/>
</dbReference>
<dbReference type="Gene3D" id="3.40.50.10540">
    <property type="entry name" value="Crotonobetainyl-coa:carnitine coa-transferase, domain 1"/>
    <property type="match status" value="1"/>
</dbReference>
<dbReference type="Pfam" id="PF02515">
    <property type="entry name" value="CoA_transf_3"/>
    <property type="match status" value="1"/>
</dbReference>